<dbReference type="PANTHER" id="PTHR45614">
    <property type="entry name" value="MYB PROTEIN-RELATED"/>
    <property type="match status" value="1"/>
</dbReference>
<dbReference type="SMART" id="SM00717">
    <property type="entry name" value="SANT"/>
    <property type="match status" value="2"/>
</dbReference>
<feature type="region of interest" description="Disordered" evidence="7">
    <location>
        <begin position="1"/>
        <end position="50"/>
    </location>
</feature>
<dbReference type="GO" id="GO:0000981">
    <property type="term" value="F:DNA-binding transcription factor activity, RNA polymerase II-specific"/>
    <property type="evidence" value="ECO:0007669"/>
    <property type="project" value="TreeGrafter"/>
</dbReference>
<dbReference type="OrthoDB" id="2143914at2759"/>
<reference evidence="10 11" key="1">
    <citation type="journal article" date="2019" name="Genome Biol. Evol.">
        <title>The Rhododendron genome and chromosomal organization provide insight into shared whole-genome duplications across the heath family (Ericaceae).</title>
        <authorList>
            <person name="Soza V.L."/>
            <person name="Lindsley D."/>
            <person name="Waalkes A."/>
            <person name="Ramage E."/>
            <person name="Patwardhan R.P."/>
            <person name="Burton J.N."/>
            <person name="Adey A."/>
            <person name="Kumar A."/>
            <person name="Qiu R."/>
            <person name="Shendure J."/>
            <person name="Hall B."/>
        </authorList>
    </citation>
    <scope>NUCLEOTIDE SEQUENCE [LARGE SCALE GENOMIC DNA]</scope>
    <source>
        <strain evidence="10">RSF 1966-606</strain>
    </source>
</reference>
<evidence type="ECO:0000313" key="10">
    <source>
        <dbReference type="EMBL" id="KAE9465248.1"/>
    </source>
</evidence>
<evidence type="ECO:0000256" key="4">
    <source>
        <dbReference type="ARBA" id="ARBA00023125"/>
    </source>
</evidence>
<sequence length="501" mass="54904">MKEDDQADPTLLPAAADDGDVVLEGGGDGDGEEGNGNDGSGGRSQVKGPWSPEEDAILSRLVCKFGARNWSLIARGIPGRSGKSCRLRWCNQLDPFVKRKPFTGNHRHYLFKSLFAICLHTLKALPNILIAFSEFTNTCVDYFILQPLVSPSWLANVVLFGNFINNPVEKLNFCLFSRVLVHLHFVNLWINMCIYYGEVIFATFAADEEDHIILAAHAVHGNKWASIAKLLPGRTDNAIKNHWNSTLRRKCMDLKWFKPSPINTLEEGSLNRTKVSPEETLSCGDNNSFGTPEGEYASLSETIPNHYEDKAQTNEDHQSAEANHPQISRPVARVGAFSVYNSLSGSTTGFSATAPMQCPLIQPVKPDFGFCKFLEGICGEPIVPSRCGYGCCEVSSGGPSRRSLLGPKFVEYDEPPPFSSHELAAIAMDLNNIAWIRSGLDSSGTQVVENGYRQSAFQGATAQMGIFEQNLDNGYLGTTDVVSKQMPILTFTLPAEVEGLS</sequence>
<feature type="domain" description="HTH myb-type" evidence="9">
    <location>
        <begin position="207"/>
        <end position="251"/>
    </location>
</feature>
<evidence type="ECO:0000256" key="3">
    <source>
        <dbReference type="ARBA" id="ARBA00023015"/>
    </source>
</evidence>
<dbReference type="PANTHER" id="PTHR45614:SF25">
    <property type="entry name" value="MYB PROTEIN"/>
    <property type="match status" value="1"/>
</dbReference>
<dbReference type="GO" id="GO:0005634">
    <property type="term" value="C:nucleus"/>
    <property type="evidence" value="ECO:0007669"/>
    <property type="project" value="UniProtKB-SubCell"/>
</dbReference>
<evidence type="ECO:0000256" key="7">
    <source>
        <dbReference type="SAM" id="MobiDB-lite"/>
    </source>
</evidence>
<keyword evidence="6" id="KW-0539">Nucleus</keyword>
<protein>
    <submittedName>
        <fullName evidence="10">Uncharacterized protein</fullName>
    </submittedName>
</protein>
<proteinExistence type="predicted"/>
<dbReference type="SUPFAM" id="SSF46689">
    <property type="entry name" value="Homeodomain-like"/>
    <property type="match status" value="1"/>
</dbReference>
<dbReference type="InterPro" id="IPR001005">
    <property type="entry name" value="SANT/Myb"/>
</dbReference>
<dbReference type="Gene3D" id="1.10.10.60">
    <property type="entry name" value="Homeodomain-like"/>
    <property type="match status" value="2"/>
</dbReference>
<gene>
    <name evidence="10" type="ORF">C3L33_02846</name>
</gene>
<accession>A0A6A4MGX9</accession>
<feature type="compositionally biased region" description="Acidic residues" evidence="7">
    <location>
        <begin position="17"/>
        <end position="35"/>
    </location>
</feature>
<keyword evidence="3" id="KW-0805">Transcription regulation</keyword>
<dbReference type="PROSITE" id="PS51294">
    <property type="entry name" value="HTH_MYB"/>
    <property type="match status" value="2"/>
</dbReference>
<organism evidence="10 11">
    <name type="scientific">Rhododendron williamsianum</name>
    <dbReference type="NCBI Taxonomy" id="262921"/>
    <lineage>
        <taxon>Eukaryota</taxon>
        <taxon>Viridiplantae</taxon>
        <taxon>Streptophyta</taxon>
        <taxon>Embryophyta</taxon>
        <taxon>Tracheophyta</taxon>
        <taxon>Spermatophyta</taxon>
        <taxon>Magnoliopsida</taxon>
        <taxon>eudicotyledons</taxon>
        <taxon>Gunneridae</taxon>
        <taxon>Pentapetalae</taxon>
        <taxon>asterids</taxon>
        <taxon>Ericales</taxon>
        <taxon>Ericaceae</taxon>
        <taxon>Ericoideae</taxon>
        <taxon>Rhodoreae</taxon>
        <taxon>Rhododendron</taxon>
    </lineage>
</organism>
<keyword evidence="11" id="KW-1185">Reference proteome</keyword>
<name>A0A6A4MGX9_9ERIC</name>
<comment type="caution">
    <text evidence="10">The sequence shown here is derived from an EMBL/GenBank/DDBJ whole genome shotgun (WGS) entry which is preliminary data.</text>
</comment>
<dbReference type="InterPro" id="IPR017930">
    <property type="entry name" value="Myb_dom"/>
</dbReference>
<evidence type="ECO:0000256" key="1">
    <source>
        <dbReference type="ARBA" id="ARBA00004123"/>
    </source>
</evidence>
<dbReference type="AlphaFoldDB" id="A0A6A4MGX9"/>
<dbReference type="PROSITE" id="PS50090">
    <property type="entry name" value="MYB_LIKE"/>
    <property type="match status" value="2"/>
</dbReference>
<evidence type="ECO:0000256" key="5">
    <source>
        <dbReference type="ARBA" id="ARBA00023163"/>
    </source>
</evidence>
<keyword evidence="4" id="KW-0238">DNA-binding</keyword>
<evidence type="ECO:0000259" key="9">
    <source>
        <dbReference type="PROSITE" id="PS51294"/>
    </source>
</evidence>
<dbReference type="EMBL" id="QEFC01000291">
    <property type="protein sequence ID" value="KAE9465248.1"/>
    <property type="molecule type" value="Genomic_DNA"/>
</dbReference>
<dbReference type="Proteomes" id="UP000428333">
    <property type="component" value="Linkage Group LG02"/>
</dbReference>
<dbReference type="CDD" id="cd00167">
    <property type="entry name" value="SANT"/>
    <property type="match status" value="2"/>
</dbReference>
<feature type="domain" description="Myb-like" evidence="8">
    <location>
        <begin position="206"/>
        <end position="247"/>
    </location>
</feature>
<comment type="subcellular location">
    <subcellularLocation>
        <location evidence="1">Nucleus</location>
    </subcellularLocation>
</comment>
<dbReference type="InterPro" id="IPR009057">
    <property type="entry name" value="Homeodomain-like_sf"/>
</dbReference>
<feature type="domain" description="Myb-like" evidence="8">
    <location>
        <begin position="42"/>
        <end position="93"/>
    </location>
</feature>
<dbReference type="GO" id="GO:0000978">
    <property type="term" value="F:RNA polymerase II cis-regulatory region sequence-specific DNA binding"/>
    <property type="evidence" value="ECO:0007669"/>
    <property type="project" value="TreeGrafter"/>
</dbReference>
<dbReference type="InterPro" id="IPR050560">
    <property type="entry name" value="MYB_TF"/>
</dbReference>
<evidence type="ECO:0000256" key="6">
    <source>
        <dbReference type="ARBA" id="ARBA00023242"/>
    </source>
</evidence>
<evidence type="ECO:0000259" key="8">
    <source>
        <dbReference type="PROSITE" id="PS50090"/>
    </source>
</evidence>
<dbReference type="Pfam" id="PF00249">
    <property type="entry name" value="Myb_DNA-binding"/>
    <property type="match status" value="2"/>
</dbReference>
<evidence type="ECO:0000313" key="11">
    <source>
        <dbReference type="Proteomes" id="UP000428333"/>
    </source>
</evidence>
<keyword evidence="2" id="KW-0677">Repeat</keyword>
<evidence type="ECO:0000256" key="2">
    <source>
        <dbReference type="ARBA" id="ARBA00022737"/>
    </source>
</evidence>
<feature type="non-terminal residue" evidence="10">
    <location>
        <position position="1"/>
    </location>
</feature>
<feature type="domain" description="HTH myb-type" evidence="9">
    <location>
        <begin position="42"/>
        <end position="97"/>
    </location>
</feature>
<keyword evidence="5" id="KW-0804">Transcription</keyword>
<dbReference type="FunFam" id="1.10.10.60:FF:000060">
    <property type="entry name" value="MYB transcription factor"/>
    <property type="match status" value="1"/>
</dbReference>